<gene>
    <name evidence="3" type="ORF">ACFQ21_26575</name>
</gene>
<feature type="domain" description="Ig-like" evidence="1">
    <location>
        <begin position="118"/>
        <end position="199"/>
    </location>
</feature>
<proteinExistence type="predicted"/>
<accession>A0ABW3KBB7</accession>
<evidence type="ECO:0000259" key="1">
    <source>
        <dbReference type="Pfam" id="PF19081"/>
    </source>
</evidence>
<dbReference type="PANTHER" id="PTHR32305">
    <property type="match status" value="1"/>
</dbReference>
<feature type="domain" description="Ig-like" evidence="1">
    <location>
        <begin position="301"/>
        <end position="371"/>
    </location>
</feature>
<dbReference type="RefSeq" id="WP_377584807.1">
    <property type="nucleotide sequence ID" value="NZ_JBHTKA010000014.1"/>
</dbReference>
<name>A0ABW3KBB7_9BACT</name>
<keyword evidence="4" id="KW-1185">Reference proteome</keyword>
<dbReference type="Pfam" id="PF20041">
    <property type="entry name" value="DUF6443"/>
    <property type="match status" value="1"/>
</dbReference>
<organism evidence="3 4">
    <name type="scientific">Ohtaekwangia kribbensis</name>
    <dbReference type="NCBI Taxonomy" id="688913"/>
    <lineage>
        <taxon>Bacteria</taxon>
        <taxon>Pseudomonadati</taxon>
        <taxon>Bacteroidota</taxon>
        <taxon>Cytophagia</taxon>
        <taxon>Cytophagales</taxon>
        <taxon>Fulvivirgaceae</taxon>
        <taxon>Ohtaekwangia</taxon>
    </lineage>
</organism>
<dbReference type="InterPro" id="IPR045619">
    <property type="entry name" value="DUF6443"/>
</dbReference>
<dbReference type="EMBL" id="JBHTKA010000014">
    <property type="protein sequence ID" value="MFD1002921.1"/>
    <property type="molecule type" value="Genomic_DNA"/>
</dbReference>
<sequence length="1769" mass="192563">MKKHYPIIFLIFLIVVPVASLSAQYYTMLGPATITATSSVTYSYAIDPIDAVDTWFTSPNWVVTSQGTITSQYLSSDKLTAYAVVKWNTVGAATVTFKQGTRVTSTKAVTVTCPTIEAPVFDFENYLCGTSGSVLITASPRGSGTVVRWYTESGSYIQEGQLYNTPVLTSTTTYYITSYNATMGCESSPRTPVTVILYPIPAAPAAASVVNCQPGSVALAATPASDANSIIWYATPTGEAIVATGTSYTTPSLSTTTSYYAASYNTTAGCISTERTPVTATVVNMLRPLNLTDDIILGSGTITLDAGVRGNEADTEIQWFADATSVVTPIATGSSYTTPPLTTTTSYYARARSITSNCVSSLSELIAVVKPILASASVQTDAIRAKGKKTDADLVTLTDAEKTTTFEYLDGMARVNQQVVLRGSPFGKDIVQPVEYDAYGRISQHYAPYIPATTNGAFHSTFKAEQATFYTAANDKVANDNAAYALTKYEDSPLGRAVEQGSVGQAFQPGTNHTYTAIYSFNTGATANAAEEVRQLNADGSSTGFYAANILSRVESKDENGNKEITYSNAQGQTLAIKKQLDEVIDGVTVNWLETYYIYDDFGRVNCMISPKGTVALKASGWSFTQSIKDNYVHHFLYDKHGRLVQKKIPGQAWVYFVYDALDRLVLTQDGLLRASGKWSFIKYDNRGRIILQGLYKNTTNTTRAAVQTLVDALYTAANVTYPASAMYDVRGGALHGYTNISFPKTNADNTALEILAVNFYDGYDFDDADGVADYTYTNQGLAGESVTSPASLYGVATGSKRLVLGTTTWLYTYIFYDEYGRPVQVRSNNHLSAAVDNLVTQVYDFEGKVTVQKQYHNAGAGKITTITNKYTYDNQGRPLKVYQNNNGAATDQLLVQYDYNELGQLVDKKLHNTTGNTFLQSVDYRYTIRGQLESINNAQLAVNAANNDEATDYFGMELLYNTADASLGNSAAWNGNISAVKWKGIGGSSGTTDQRGYTYAYDKSGKLKTATSKMYTGSAWTKEAGTLSESMTYDQNGNIRSLLRNQRKHRLVGTTPSYTSDAIDNLSYTYSGSIGEQLLKVEDAAASTGGFVNGTNAATEYTYDVNGNALSDLNKGISNITYNILGKPAVMTFTDGRKIEYIYDVFGSKLTMKSYAAGSSIPQTTTDYVNGFVYENNTLSFFGSPEGRVVNNNGTLQYQYAIADNQGNTRVVFSSVTPTADAPLATLEGDANDGASQYTINAANIVSFGSANHTTGGSKVVRMNQSYKIGPSKSVKVYPGDKIDIEVWEYHEGASGFGTTGTPLNTLITNVAAAFNGVSGAIGESGAIYGGVNTAITAYGTGGNQGDSRPAAYLNYILFDKNYNVLDAGWQLAPASTFTKQKISFPTKNIKEEGYIYTWLSYDDASDNWVYFDDFKVTHTKTNVIQYNDYYPFGLQASTSWTRETNKNNFLYNEASELNTTSGWYETMYRGYDATLGRFMQVDPLAHVDHSVSPFAYAGNNPILFNDPTGLLKATREELNNFIDKALAGNGGTWSDDGGQHMFGSSNEADMWVAAFQQMMNDGGGGSVEATYGIKNFKYNGATAKISYGVTGYKYVQASKEYEAQQGGPGDPSVWKSAWDSYWWNLADAIGLHSKVLNKGVGIIIIGSNGQKVQVDYSQKDKGNKMVGVLDLNDNSNLLSVLSMLVISNELDGVSTFVNIRQQDPRNRYDKNGLMYYYPIPGYPGYYTPGPSTLTDNYYYKYPNIAFKYVMKGSDHYMIEVIHPAIQK</sequence>
<feature type="domain" description="Ig-like" evidence="1">
    <location>
        <begin position="201"/>
        <end position="282"/>
    </location>
</feature>
<comment type="caution">
    <text evidence="3">The sequence shown here is derived from an EMBL/GenBank/DDBJ whole genome shotgun (WGS) entry which is preliminary data.</text>
</comment>
<dbReference type="NCBIfam" id="TIGR03696">
    <property type="entry name" value="Rhs_assc_core"/>
    <property type="match status" value="1"/>
</dbReference>
<dbReference type="InterPro" id="IPR050708">
    <property type="entry name" value="T6SS_VgrG/RHS"/>
</dbReference>
<reference evidence="4" key="1">
    <citation type="journal article" date="2019" name="Int. J. Syst. Evol. Microbiol.">
        <title>The Global Catalogue of Microorganisms (GCM) 10K type strain sequencing project: providing services to taxonomists for standard genome sequencing and annotation.</title>
        <authorList>
            <consortium name="The Broad Institute Genomics Platform"/>
            <consortium name="The Broad Institute Genome Sequencing Center for Infectious Disease"/>
            <person name="Wu L."/>
            <person name="Ma J."/>
        </authorList>
    </citation>
    <scope>NUCLEOTIDE SEQUENCE [LARGE SCALE GENOMIC DNA]</scope>
    <source>
        <strain evidence="4">CCUG 58938</strain>
    </source>
</reference>
<dbReference type="PANTHER" id="PTHR32305:SF15">
    <property type="entry name" value="PROTEIN RHSA-RELATED"/>
    <property type="match status" value="1"/>
</dbReference>
<evidence type="ECO:0000313" key="3">
    <source>
        <dbReference type="EMBL" id="MFD1002921.1"/>
    </source>
</evidence>
<feature type="domain" description="DUF6443" evidence="2">
    <location>
        <begin position="384"/>
        <end position="517"/>
    </location>
</feature>
<dbReference type="Proteomes" id="UP001597112">
    <property type="component" value="Unassembled WGS sequence"/>
</dbReference>
<evidence type="ECO:0000313" key="4">
    <source>
        <dbReference type="Proteomes" id="UP001597112"/>
    </source>
</evidence>
<dbReference type="InterPro" id="IPR022385">
    <property type="entry name" value="Rhs_assc_core"/>
</dbReference>
<dbReference type="Pfam" id="PF19081">
    <property type="entry name" value="Ig_7"/>
    <property type="match status" value="3"/>
</dbReference>
<protein>
    <submittedName>
        <fullName evidence="3">DUF6443 domain-containing protein</fullName>
    </submittedName>
</protein>
<dbReference type="InterPro" id="IPR044023">
    <property type="entry name" value="Ig_7"/>
</dbReference>
<dbReference type="Gene3D" id="2.180.10.10">
    <property type="entry name" value="RHS repeat-associated core"/>
    <property type="match status" value="3"/>
</dbReference>
<evidence type="ECO:0000259" key="2">
    <source>
        <dbReference type="Pfam" id="PF20041"/>
    </source>
</evidence>